<evidence type="ECO:0000256" key="3">
    <source>
        <dbReference type="ARBA" id="ARBA00022741"/>
    </source>
</evidence>
<dbReference type="InterPro" id="IPR003593">
    <property type="entry name" value="AAA+_ATPase"/>
</dbReference>
<reference evidence="11" key="1">
    <citation type="journal article" date="2019" name="Int. J. Syst. Evol. Microbiol.">
        <title>The Global Catalogue of Microorganisms (GCM) 10K type strain sequencing project: providing services to taxonomists for standard genome sequencing and annotation.</title>
        <authorList>
            <consortium name="The Broad Institute Genomics Platform"/>
            <consortium name="The Broad Institute Genome Sequencing Center for Infectious Disease"/>
            <person name="Wu L."/>
            <person name="Ma J."/>
        </authorList>
    </citation>
    <scope>NUCLEOTIDE SEQUENCE [LARGE SCALE GENOMIC DNA]</scope>
    <source>
        <strain evidence="11">JCM 13249</strain>
    </source>
</reference>
<feature type="transmembrane region" description="Helical" evidence="7">
    <location>
        <begin position="563"/>
        <end position="586"/>
    </location>
</feature>
<name>A0ABP4WU26_9ACTN</name>
<evidence type="ECO:0008006" key="12">
    <source>
        <dbReference type="Google" id="ProtNLM"/>
    </source>
</evidence>
<accession>A0ABP4WU26</accession>
<feature type="transmembrane region" description="Helical" evidence="7">
    <location>
        <begin position="684"/>
        <end position="707"/>
    </location>
</feature>
<organism evidence="10 11">
    <name type="scientific">Luedemannella helvata</name>
    <dbReference type="NCBI Taxonomy" id="349315"/>
    <lineage>
        <taxon>Bacteria</taxon>
        <taxon>Bacillati</taxon>
        <taxon>Actinomycetota</taxon>
        <taxon>Actinomycetes</taxon>
        <taxon>Micromonosporales</taxon>
        <taxon>Micromonosporaceae</taxon>
        <taxon>Luedemannella</taxon>
    </lineage>
</organism>
<dbReference type="Gene3D" id="3.40.50.300">
    <property type="entry name" value="P-loop containing nucleotide triphosphate hydrolases"/>
    <property type="match status" value="1"/>
</dbReference>
<keyword evidence="11" id="KW-1185">Reference proteome</keyword>
<comment type="subcellular location">
    <subcellularLocation>
        <location evidence="1">Cell membrane</location>
        <topology evidence="1">Multi-pass membrane protein</topology>
    </subcellularLocation>
</comment>
<evidence type="ECO:0000256" key="1">
    <source>
        <dbReference type="ARBA" id="ARBA00004651"/>
    </source>
</evidence>
<feature type="transmembrane region" description="Helical" evidence="7">
    <location>
        <begin position="426"/>
        <end position="449"/>
    </location>
</feature>
<keyword evidence="3" id="KW-0547">Nucleotide-binding</keyword>
<dbReference type="InterPro" id="IPR011527">
    <property type="entry name" value="ABC1_TM_dom"/>
</dbReference>
<evidence type="ECO:0000256" key="4">
    <source>
        <dbReference type="ARBA" id="ARBA00022840"/>
    </source>
</evidence>
<dbReference type="RefSeq" id="WP_344083338.1">
    <property type="nucleotide sequence ID" value="NZ_BAAALS010000018.1"/>
</dbReference>
<dbReference type="SUPFAM" id="SSF90123">
    <property type="entry name" value="ABC transporter transmembrane region"/>
    <property type="match status" value="1"/>
</dbReference>
<feature type="transmembrane region" description="Helical" evidence="7">
    <location>
        <begin position="538"/>
        <end position="557"/>
    </location>
</feature>
<proteinExistence type="predicted"/>
<evidence type="ECO:0000256" key="7">
    <source>
        <dbReference type="SAM" id="Phobius"/>
    </source>
</evidence>
<feature type="transmembrane region" description="Helical" evidence="7">
    <location>
        <begin position="461"/>
        <end position="480"/>
    </location>
</feature>
<dbReference type="InterPro" id="IPR036640">
    <property type="entry name" value="ABC1_TM_sf"/>
</dbReference>
<dbReference type="PANTHER" id="PTHR24221">
    <property type="entry name" value="ATP-BINDING CASSETTE SUB-FAMILY B"/>
    <property type="match status" value="1"/>
</dbReference>
<dbReference type="SUPFAM" id="SSF52540">
    <property type="entry name" value="P-loop containing nucleoside triphosphate hydrolases"/>
    <property type="match status" value="1"/>
</dbReference>
<evidence type="ECO:0000256" key="5">
    <source>
        <dbReference type="ARBA" id="ARBA00022989"/>
    </source>
</evidence>
<dbReference type="InterPro" id="IPR039421">
    <property type="entry name" value="Type_1_exporter"/>
</dbReference>
<dbReference type="PROSITE" id="PS50929">
    <property type="entry name" value="ABC_TM1F"/>
    <property type="match status" value="1"/>
</dbReference>
<protein>
    <recommendedName>
        <fullName evidence="12">NHLP bacteriocin export ABC transporter permease/ATPase subunit</fullName>
    </recommendedName>
</protein>
<keyword evidence="2 7" id="KW-0812">Transmembrane</keyword>
<evidence type="ECO:0000313" key="11">
    <source>
        <dbReference type="Proteomes" id="UP001500655"/>
    </source>
</evidence>
<dbReference type="EMBL" id="BAAALS010000018">
    <property type="protein sequence ID" value="GAA1762875.1"/>
    <property type="molecule type" value="Genomic_DNA"/>
</dbReference>
<dbReference type="InterPro" id="IPR003439">
    <property type="entry name" value="ABC_transporter-like_ATP-bd"/>
</dbReference>
<keyword evidence="5 7" id="KW-1133">Transmembrane helix</keyword>
<dbReference type="Gene3D" id="1.20.1560.10">
    <property type="entry name" value="ABC transporter type 1, transmembrane domain"/>
    <property type="match status" value="1"/>
</dbReference>
<sequence>MPDRDWERLFGYGEPQEDRVVALGGAHPAYLLDGPADLFAVRERADGARSRRHFVARLPRHGLVPSAEPVGQWRLILVPLPGTALRHLTAERLAVAERSAGDQATVRAARALAAAVDRTLLVLADAIREGQTPRGARTVQPGQAATLAEGDALTSNTDVRWVRPSGGHLVHNGGTAAGIGDGELAPLAGRDWVVAGAACTVANRSTWQLLAAGELRPALDAHLGRLLGVIADRVDRLAVRFVGGIGERKRVNSAALRGAARAALRVVGGGASVPDDEHGYHFARYRRAADILEIVTCADGGDRSGVTVVEPVDRRHPPADDREAVQAVARSSALHVRPVKLPARWWRQDLGPLIGWRGGTAVALRYAGGRYHEIEPQTRTATPVNPATAGAFEASAGQVQVPLPRRAGMRDALRLGLGGGGRDLRALLGVGLVVAALGLATPLVVGQVLGSVSDTGGTGGILALAGLLVCAAAVAGLVGVSQGLRLLRLEGRAEIGTQLVLWDRLMRLPVRFFRSTSSGELANAVLGISFIRQSLSGLLAQAVTAVLTIVAELALIFWVSVPLGLACLGVIAVAAVLVWVFGGLVVRRQRRALPAEHRAAALTNQLLGGITKIKLARAEDRAFSRWAQTHAAARADLNRVRDVQSVLIAVATVLPIAGQLVLFAMLAGPLAGGIQPERFYTVNVAYTLLLGAVLVVVGGSVELLAALPRLEVLAPVLRADPERLPDRVDPGDLRGEIHINDVTFAYQPDEPPVLNGISLRVRPGEFVAIVGPSGCGKSTLLRLLLGFEQPTTGAVLYDGQDLAELDVQAVRRQCGVVLQDGMLFAGSVRENIAGAGTYPLERLWEAARMAGLDGDIASFPMGMGTNVPFGGGTLSVGQRQRVLIARALVDRPRMLFFDEATSALDNRTQEIVTQSTRALAASRIIIAHRLSTVMNADRIVVMDKGTVVQDGPYAQLMADREGLFHRLARRQLLVAPEHTPDGDELAVVDRGAARQV</sequence>
<evidence type="ECO:0000256" key="6">
    <source>
        <dbReference type="ARBA" id="ARBA00023136"/>
    </source>
</evidence>
<dbReference type="PROSITE" id="PS50893">
    <property type="entry name" value="ABC_TRANSPORTER_2"/>
    <property type="match status" value="1"/>
</dbReference>
<feature type="domain" description="ABC transporter" evidence="8">
    <location>
        <begin position="737"/>
        <end position="969"/>
    </location>
</feature>
<comment type="caution">
    <text evidence="10">The sequence shown here is derived from an EMBL/GenBank/DDBJ whole genome shotgun (WGS) entry which is preliminary data.</text>
</comment>
<dbReference type="PANTHER" id="PTHR24221:SF654">
    <property type="entry name" value="ATP-BINDING CASSETTE SUB-FAMILY B MEMBER 6"/>
    <property type="match status" value="1"/>
</dbReference>
<dbReference type="Proteomes" id="UP001500655">
    <property type="component" value="Unassembled WGS sequence"/>
</dbReference>
<keyword evidence="4" id="KW-0067">ATP-binding</keyword>
<dbReference type="Pfam" id="PF00005">
    <property type="entry name" value="ABC_tran"/>
    <property type="match status" value="1"/>
</dbReference>
<dbReference type="InterPro" id="IPR017871">
    <property type="entry name" value="ABC_transporter-like_CS"/>
</dbReference>
<evidence type="ECO:0000259" key="9">
    <source>
        <dbReference type="PROSITE" id="PS50929"/>
    </source>
</evidence>
<keyword evidence="6 7" id="KW-0472">Membrane</keyword>
<dbReference type="PROSITE" id="PS00211">
    <property type="entry name" value="ABC_TRANSPORTER_1"/>
    <property type="match status" value="1"/>
</dbReference>
<dbReference type="Pfam" id="PF00664">
    <property type="entry name" value="ABC_membrane"/>
    <property type="match status" value="1"/>
</dbReference>
<feature type="domain" description="ABC transmembrane type-1" evidence="9">
    <location>
        <begin position="426"/>
        <end position="705"/>
    </location>
</feature>
<dbReference type="SMART" id="SM00382">
    <property type="entry name" value="AAA"/>
    <property type="match status" value="1"/>
</dbReference>
<dbReference type="InterPro" id="IPR027417">
    <property type="entry name" value="P-loop_NTPase"/>
</dbReference>
<evidence type="ECO:0000259" key="8">
    <source>
        <dbReference type="PROSITE" id="PS50893"/>
    </source>
</evidence>
<feature type="transmembrane region" description="Helical" evidence="7">
    <location>
        <begin position="646"/>
        <end position="672"/>
    </location>
</feature>
<evidence type="ECO:0000256" key="2">
    <source>
        <dbReference type="ARBA" id="ARBA00022692"/>
    </source>
</evidence>
<gene>
    <name evidence="10" type="ORF">GCM10009681_37440</name>
</gene>
<dbReference type="CDD" id="cd07346">
    <property type="entry name" value="ABC_6TM_exporters"/>
    <property type="match status" value="1"/>
</dbReference>
<evidence type="ECO:0000313" key="10">
    <source>
        <dbReference type="EMBL" id="GAA1762875.1"/>
    </source>
</evidence>